<proteinExistence type="predicted"/>
<keyword evidence="4" id="KW-1185">Reference proteome</keyword>
<gene>
    <name evidence="3" type="ORF">FB45DRAFT_874052</name>
</gene>
<feature type="domain" description="Fungal-type protein kinase" evidence="2">
    <location>
        <begin position="350"/>
        <end position="416"/>
    </location>
</feature>
<organism evidence="3 4">
    <name type="scientific">Roridomyces roridus</name>
    <dbReference type="NCBI Taxonomy" id="1738132"/>
    <lineage>
        <taxon>Eukaryota</taxon>
        <taxon>Fungi</taxon>
        <taxon>Dikarya</taxon>
        <taxon>Basidiomycota</taxon>
        <taxon>Agaricomycotina</taxon>
        <taxon>Agaricomycetes</taxon>
        <taxon>Agaricomycetidae</taxon>
        <taxon>Agaricales</taxon>
        <taxon>Marasmiineae</taxon>
        <taxon>Mycenaceae</taxon>
        <taxon>Roridomyces</taxon>
    </lineage>
</organism>
<accession>A0AAD7B9X2</accession>
<dbReference type="InterPro" id="IPR011009">
    <property type="entry name" value="Kinase-like_dom_sf"/>
</dbReference>
<feature type="region of interest" description="Disordered" evidence="1">
    <location>
        <begin position="442"/>
        <end position="481"/>
    </location>
</feature>
<name>A0AAD7B9X2_9AGAR</name>
<dbReference type="AlphaFoldDB" id="A0AAD7B9X2"/>
<dbReference type="SUPFAM" id="SSF56112">
    <property type="entry name" value="Protein kinase-like (PK-like)"/>
    <property type="match status" value="1"/>
</dbReference>
<feature type="region of interest" description="Disordered" evidence="1">
    <location>
        <begin position="21"/>
        <end position="55"/>
    </location>
</feature>
<evidence type="ECO:0000256" key="1">
    <source>
        <dbReference type="SAM" id="MobiDB-lite"/>
    </source>
</evidence>
<evidence type="ECO:0000313" key="4">
    <source>
        <dbReference type="Proteomes" id="UP001221142"/>
    </source>
</evidence>
<dbReference type="EMBL" id="JARKIF010000026">
    <property type="protein sequence ID" value="KAJ7614529.1"/>
    <property type="molecule type" value="Genomic_DNA"/>
</dbReference>
<evidence type="ECO:0000313" key="3">
    <source>
        <dbReference type="EMBL" id="KAJ7614529.1"/>
    </source>
</evidence>
<protein>
    <recommendedName>
        <fullName evidence="2">Fungal-type protein kinase domain-containing protein</fullName>
    </recommendedName>
</protein>
<comment type="caution">
    <text evidence="3">The sequence shown here is derived from an EMBL/GenBank/DDBJ whole genome shotgun (WGS) entry which is preliminary data.</text>
</comment>
<sequence length="481" mass="53973">MPYAGVYTIIPAPARNKPVWPDKPNCPAKRERNSPRCPIGSKENQSSAAGVAPNPELNWNTAVLSVSDHRRGPASARVTPHSSDCRLTKFIQTRTSGNFINFQDAKWERAWGLRPYCNRERSIKFTRLANAAESYPTAVLTGRTPERWRGARAGLILSSANPQNSNLKVTKRVPRSVGNVFHHPICLPKDEHRYRPQPYDGRPYTGTYPYPSGLWDLDLTGRNCAFGGHTGLEQSRTEKSQLPLNHFKPTGQVTSPSCRPLTGDGRVFYRPVPVGPRISGGNGRLFDGPHPSRPAKLTAVTRRRTVHIPTLNLRPVDAFKLKRSSVMVPWPDLDDDRDAENNRKISTQLGYRWLYEILGIMHRDISLFNLMFRIKDSKFPGVFNNFRLAVYWKDTAGSTANGRTGTDVFMASELVHLSPVKQRNSSNLCLYSSHSVAEPVNYSTEKKKVQTAPPIRTQESAANRRKTLPFEQQVGSPLNLN</sequence>
<evidence type="ECO:0000259" key="2">
    <source>
        <dbReference type="Pfam" id="PF17667"/>
    </source>
</evidence>
<reference evidence="3" key="1">
    <citation type="submission" date="2023-03" db="EMBL/GenBank/DDBJ databases">
        <title>Massive genome expansion in bonnet fungi (Mycena s.s.) driven by repeated elements and novel gene families across ecological guilds.</title>
        <authorList>
            <consortium name="Lawrence Berkeley National Laboratory"/>
            <person name="Harder C.B."/>
            <person name="Miyauchi S."/>
            <person name="Viragh M."/>
            <person name="Kuo A."/>
            <person name="Thoen E."/>
            <person name="Andreopoulos B."/>
            <person name="Lu D."/>
            <person name="Skrede I."/>
            <person name="Drula E."/>
            <person name="Henrissat B."/>
            <person name="Morin E."/>
            <person name="Kohler A."/>
            <person name="Barry K."/>
            <person name="LaButti K."/>
            <person name="Morin E."/>
            <person name="Salamov A."/>
            <person name="Lipzen A."/>
            <person name="Mereny Z."/>
            <person name="Hegedus B."/>
            <person name="Baldrian P."/>
            <person name="Stursova M."/>
            <person name="Weitz H."/>
            <person name="Taylor A."/>
            <person name="Grigoriev I.V."/>
            <person name="Nagy L.G."/>
            <person name="Martin F."/>
            <person name="Kauserud H."/>
        </authorList>
    </citation>
    <scope>NUCLEOTIDE SEQUENCE</scope>
    <source>
        <strain evidence="3">9284</strain>
    </source>
</reference>
<dbReference type="InterPro" id="IPR040976">
    <property type="entry name" value="Pkinase_fungal"/>
</dbReference>
<dbReference type="Proteomes" id="UP001221142">
    <property type="component" value="Unassembled WGS sequence"/>
</dbReference>
<dbReference type="Pfam" id="PF17667">
    <property type="entry name" value="Pkinase_fungal"/>
    <property type="match status" value="1"/>
</dbReference>